<proteinExistence type="predicted"/>
<dbReference type="InterPro" id="IPR036388">
    <property type="entry name" value="WH-like_DNA-bd_sf"/>
</dbReference>
<dbReference type="InterPro" id="IPR007050">
    <property type="entry name" value="HTH_bacterioopsin"/>
</dbReference>
<sequence>MSYARESQIPQALRVEGYLSTVDENRELMHEAVLRIEGESACAEATRATETTIELWCNDHCDLLHVSGRAGANALEHLEELVGVQELLVEGNERLAMTETCLKDRETDTIESFLARHSCLLVPPLRYADGEKWCRILALDSANLTGLYRDLVDEFSVTVESKREIAAVPGDRPLLTPETAISDLSPRQQEALVTAHEMGYYRIPRETTTAEIAAEMDIDRRTLEEHLRRAENKLVDGMVAFYGGRTPV</sequence>
<dbReference type="EMBL" id="FTNO01000002">
    <property type="protein sequence ID" value="SIR54704.1"/>
    <property type="molecule type" value="Genomic_DNA"/>
</dbReference>
<keyword evidence="6" id="KW-1185">Reference proteome</keyword>
<dbReference type="PANTHER" id="PTHR34236">
    <property type="entry name" value="DIMETHYL SULFOXIDE REDUCTASE TRANSCRIPTIONAL ACTIVATOR"/>
    <property type="match status" value="1"/>
</dbReference>
<keyword evidence="1" id="KW-0805">Transcription regulation</keyword>
<dbReference type="Pfam" id="PF04967">
    <property type="entry name" value="HTH_10"/>
    <property type="match status" value="1"/>
</dbReference>
<gene>
    <name evidence="5" type="ORF">SAMN05421858_2752</name>
</gene>
<dbReference type="PANTHER" id="PTHR34236:SF1">
    <property type="entry name" value="DIMETHYL SULFOXIDE REDUCTASE TRANSCRIPTIONAL ACTIVATOR"/>
    <property type="match status" value="1"/>
</dbReference>
<evidence type="ECO:0000256" key="1">
    <source>
        <dbReference type="ARBA" id="ARBA00023015"/>
    </source>
</evidence>
<dbReference type="AlphaFoldDB" id="A0A1N7BU35"/>
<dbReference type="SUPFAM" id="SSF88659">
    <property type="entry name" value="Sigma3 and sigma4 domains of RNA polymerase sigma factors"/>
    <property type="match status" value="1"/>
</dbReference>
<evidence type="ECO:0000256" key="2">
    <source>
        <dbReference type="ARBA" id="ARBA00023163"/>
    </source>
</evidence>
<evidence type="ECO:0000313" key="5">
    <source>
        <dbReference type="EMBL" id="SIR54704.1"/>
    </source>
</evidence>
<keyword evidence="2" id="KW-0804">Transcription</keyword>
<evidence type="ECO:0000259" key="3">
    <source>
        <dbReference type="Pfam" id="PF04967"/>
    </source>
</evidence>
<organism evidence="5 6">
    <name type="scientific">Haladaptatus litoreus</name>
    <dbReference type="NCBI Taxonomy" id="553468"/>
    <lineage>
        <taxon>Archaea</taxon>
        <taxon>Methanobacteriati</taxon>
        <taxon>Methanobacteriota</taxon>
        <taxon>Stenosarchaea group</taxon>
        <taxon>Halobacteria</taxon>
        <taxon>Halobacteriales</taxon>
        <taxon>Haladaptataceae</taxon>
        <taxon>Haladaptatus</taxon>
    </lineage>
</organism>
<dbReference type="InterPro" id="IPR056531">
    <property type="entry name" value="HVO_A0563_N"/>
</dbReference>
<feature type="domain" description="HVO-A0563 N-terminal" evidence="4">
    <location>
        <begin position="31"/>
        <end position="174"/>
    </location>
</feature>
<evidence type="ECO:0000313" key="6">
    <source>
        <dbReference type="Proteomes" id="UP000186914"/>
    </source>
</evidence>
<protein>
    <submittedName>
        <fullName evidence="5">HTH DNA binding domain-containing protein</fullName>
    </submittedName>
</protein>
<dbReference type="InterPro" id="IPR013324">
    <property type="entry name" value="RNA_pol_sigma_r3/r4-like"/>
</dbReference>
<dbReference type="Proteomes" id="UP000186914">
    <property type="component" value="Unassembled WGS sequence"/>
</dbReference>
<reference evidence="6" key="1">
    <citation type="submission" date="2017-01" db="EMBL/GenBank/DDBJ databases">
        <authorList>
            <person name="Varghese N."/>
            <person name="Submissions S."/>
        </authorList>
    </citation>
    <scope>NUCLEOTIDE SEQUENCE [LARGE SCALE GENOMIC DNA]</scope>
    <source>
        <strain evidence="6">CGMCC 1.7737</strain>
    </source>
</reference>
<dbReference type="Pfam" id="PF24280">
    <property type="entry name" value="HVO_A0563_N"/>
    <property type="match status" value="1"/>
</dbReference>
<dbReference type="Gene3D" id="1.10.10.10">
    <property type="entry name" value="Winged helix-like DNA-binding domain superfamily/Winged helix DNA-binding domain"/>
    <property type="match status" value="1"/>
</dbReference>
<accession>A0A1N7BU35</accession>
<evidence type="ECO:0000259" key="4">
    <source>
        <dbReference type="Pfam" id="PF24280"/>
    </source>
</evidence>
<feature type="domain" description="HTH bat-type" evidence="3">
    <location>
        <begin position="184"/>
        <end position="235"/>
    </location>
</feature>
<name>A0A1N7BU35_9EURY</name>